<dbReference type="PROSITE" id="PS50005">
    <property type="entry name" value="TPR"/>
    <property type="match status" value="1"/>
</dbReference>
<sequence length="196" mass="22455">MSTKFKEINLMVGDNMVFCRPHRRETCPECDLDFSSLNSLHKSLLEINGNIPPPNAVDEGLIREVLRIREEGNKHFKAQNYHEAIKLYTMAIELAFKRPVWEPHEITARDVSLCLSNRSAAYMGINSWVNAYVDAEWGISIRPEYVKGYFRKGKALMAMGRYEEAIMAFESGLELSPKDKSLEDLLNEAIKLRGKD</sequence>
<dbReference type="PANTHER" id="PTHR22904:SF523">
    <property type="entry name" value="STRESS-INDUCED-PHOSPHOPROTEIN 1"/>
    <property type="match status" value="1"/>
</dbReference>
<evidence type="ECO:0000256" key="2">
    <source>
        <dbReference type="ARBA" id="ARBA00022803"/>
    </source>
</evidence>
<dbReference type="InterPro" id="IPR011990">
    <property type="entry name" value="TPR-like_helical_dom_sf"/>
</dbReference>
<dbReference type="PANTHER" id="PTHR22904">
    <property type="entry name" value="TPR REPEAT CONTAINING PROTEIN"/>
    <property type="match status" value="1"/>
</dbReference>
<protein>
    <submittedName>
        <fullName evidence="4">17532_t:CDS:1</fullName>
    </submittedName>
</protein>
<evidence type="ECO:0000256" key="3">
    <source>
        <dbReference type="PROSITE-ProRule" id="PRU00339"/>
    </source>
</evidence>
<keyword evidence="1" id="KW-0677">Repeat</keyword>
<gene>
    <name evidence="4" type="ORF">AMORRO_LOCUS4557</name>
</gene>
<feature type="repeat" description="TPR" evidence="3">
    <location>
        <begin position="146"/>
        <end position="179"/>
    </location>
</feature>
<dbReference type="Gene3D" id="1.25.40.10">
    <property type="entry name" value="Tetratricopeptide repeat domain"/>
    <property type="match status" value="1"/>
</dbReference>
<name>A0A9N9AFS6_9GLOM</name>
<dbReference type="Proteomes" id="UP000789342">
    <property type="component" value="Unassembled WGS sequence"/>
</dbReference>
<dbReference type="EMBL" id="CAJVPV010002522">
    <property type="protein sequence ID" value="CAG8528537.1"/>
    <property type="molecule type" value="Genomic_DNA"/>
</dbReference>
<proteinExistence type="predicted"/>
<comment type="caution">
    <text evidence="4">The sequence shown here is derived from an EMBL/GenBank/DDBJ whole genome shotgun (WGS) entry which is preliminary data.</text>
</comment>
<dbReference type="OrthoDB" id="433738at2759"/>
<accession>A0A9N9AFS6</accession>
<dbReference type="GO" id="GO:0051879">
    <property type="term" value="F:Hsp90 protein binding"/>
    <property type="evidence" value="ECO:0007669"/>
    <property type="project" value="TreeGrafter"/>
</dbReference>
<evidence type="ECO:0000256" key="1">
    <source>
        <dbReference type="ARBA" id="ARBA00022737"/>
    </source>
</evidence>
<dbReference type="SUPFAM" id="SSF48452">
    <property type="entry name" value="TPR-like"/>
    <property type="match status" value="1"/>
</dbReference>
<keyword evidence="2 3" id="KW-0802">TPR repeat</keyword>
<dbReference type="SMART" id="SM00028">
    <property type="entry name" value="TPR"/>
    <property type="match status" value="3"/>
</dbReference>
<organism evidence="4 5">
    <name type="scientific">Acaulospora morrowiae</name>
    <dbReference type="NCBI Taxonomy" id="94023"/>
    <lineage>
        <taxon>Eukaryota</taxon>
        <taxon>Fungi</taxon>
        <taxon>Fungi incertae sedis</taxon>
        <taxon>Mucoromycota</taxon>
        <taxon>Glomeromycotina</taxon>
        <taxon>Glomeromycetes</taxon>
        <taxon>Diversisporales</taxon>
        <taxon>Acaulosporaceae</taxon>
        <taxon>Acaulospora</taxon>
    </lineage>
</organism>
<keyword evidence="5" id="KW-1185">Reference proteome</keyword>
<dbReference type="PROSITE" id="PS50293">
    <property type="entry name" value="TPR_REGION"/>
    <property type="match status" value="1"/>
</dbReference>
<dbReference type="AlphaFoldDB" id="A0A9N9AFS6"/>
<reference evidence="4" key="1">
    <citation type="submission" date="2021-06" db="EMBL/GenBank/DDBJ databases">
        <authorList>
            <person name="Kallberg Y."/>
            <person name="Tangrot J."/>
            <person name="Rosling A."/>
        </authorList>
    </citation>
    <scope>NUCLEOTIDE SEQUENCE</scope>
    <source>
        <strain evidence="4">CL551</strain>
    </source>
</reference>
<evidence type="ECO:0000313" key="4">
    <source>
        <dbReference type="EMBL" id="CAG8528537.1"/>
    </source>
</evidence>
<evidence type="ECO:0000313" key="5">
    <source>
        <dbReference type="Proteomes" id="UP000789342"/>
    </source>
</evidence>
<dbReference type="Pfam" id="PF00515">
    <property type="entry name" value="TPR_1"/>
    <property type="match status" value="1"/>
</dbReference>
<dbReference type="InterPro" id="IPR019734">
    <property type="entry name" value="TPR_rpt"/>
</dbReference>